<name>A0A6J7C218_9ZZZZ</name>
<dbReference type="AlphaFoldDB" id="A0A6J7C218"/>
<gene>
    <name evidence="1" type="ORF">UFOPK3267_01151</name>
</gene>
<reference evidence="1" key="1">
    <citation type="submission" date="2020-05" db="EMBL/GenBank/DDBJ databases">
        <authorList>
            <person name="Chiriac C."/>
            <person name="Salcher M."/>
            <person name="Ghai R."/>
            <person name="Kavagutti S V."/>
        </authorList>
    </citation>
    <scope>NUCLEOTIDE SEQUENCE</scope>
</reference>
<protein>
    <submittedName>
        <fullName evidence="1">Unannotated protein</fullName>
    </submittedName>
</protein>
<accession>A0A6J7C218</accession>
<dbReference type="EMBL" id="CAFBIY010000052">
    <property type="protein sequence ID" value="CAB4850319.1"/>
    <property type="molecule type" value="Genomic_DNA"/>
</dbReference>
<sequence length="288" mass="31805">MLKAEPGAHQAPQDILAVHAQLDPLVVTRAVATQTGKVFRCRGRTVAPVDRASGQHPRRQQVGDCEIDVFAFAGATGTQHGSQDCERGRHARTHIPYQHSRMRRLLTFAERECTCVGLVVVVVPGHIRQRPELTKAGERAEHDRWIRSAERVEANPQAIGHTGAEPFDHHFRFSDMAQQSRPVVRVLQIEHGAALVAVPVQITITLRAHPVAARGFGLQHVGTKVGKQLRGDVARLPERQVDDLQPVEQTSGASCCAQVASTSVMDETADPGRPYCRWPLTKKTRRVR</sequence>
<evidence type="ECO:0000313" key="1">
    <source>
        <dbReference type="EMBL" id="CAB4850319.1"/>
    </source>
</evidence>
<organism evidence="1">
    <name type="scientific">freshwater metagenome</name>
    <dbReference type="NCBI Taxonomy" id="449393"/>
    <lineage>
        <taxon>unclassified sequences</taxon>
        <taxon>metagenomes</taxon>
        <taxon>ecological metagenomes</taxon>
    </lineage>
</organism>
<proteinExistence type="predicted"/>